<name>A0A1Y5TC33_9RHOB</name>
<protein>
    <submittedName>
        <fullName evidence="2">Xylose isomerase-like TIM barrel</fullName>
    </submittedName>
</protein>
<dbReference type="Proteomes" id="UP000193900">
    <property type="component" value="Unassembled WGS sequence"/>
</dbReference>
<dbReference type="PANTHER" id="PTHR12110:SF41">
    <property type="entry name" value="INOSOSE DEHYDRATASE"/>
    <property type="match status" value="1"/>
</dbReference>
<dbReference type="InterPro" id="IPR013022">
    <property type="entry name" value="Xyl_isomerase-like_TIM-brl"/>
</dbReference>
<dbReference type="RefSeq" id="WP_085879511.1">
    <property type="nucleotide sequence ID" value="NZ_FWFZ01000013.1"/>
</dbReference>
<dbReference type="AlphaFoldDB" id="A0A1Y5TC33"/>
<dbReference type="EMBL" id="FWFZ01000013">
    <property type="protein sequence ID" value="SLN58503.1"/>
    <property type="molecule type" value="Genomic_DNA"/>
</dbReference>
<dbReference type="InterPro" id="IPR050312">
    <property type="entry name" value="IolE/XylAMocC-like"/>
</dbReference>
<dbReference type="PANTHER" id="PTHR12110">
    <property type="entry name" value="HYDROXYPYRUVATE ISOMERASE"/>
    <property type="match status" value="1"/>
</dbReference>
<organism evidence="2 3">
    <name type="scientific">Roseisalinus antarcticus</name>
    <dbReference type="NCBI Taxonomy" id="254357"/>
    <lineage>
        <taxon>Bacteria</taxon>
        <taxon>Pseudomonadati</taxon>
        <taxon>Pseudomonadota</taxon>
        <taxon>Alphaproteobacteria</taxon>
        <taxon>Rhodobacterales</taxon>
        <taxon>Roseobacteraceae</taxon>
        <taxon>Roseisalinus</taxon>
    </lineage>
</organism>
<dbReference type="Gene3D" id="3.20.20.150">
    <property type="entry name" value="Divalent-metal-dependent TIM barrel enzymes"/>
    <property type="match status" value="1"/>
</dbReference>
<evidence type="ECO:0000259" key="1">
    <source>
        <dbReference type="Pfam" id="PF01261"/>
    </source>
</evidence>
<reference evidence="2 3" key="1">
    <citation type="submission" date="2017-03" db="EMBL/GenBank/DDBJ databases">
        <authorList>
            <person name="Afonso C.L."/>
            <person name="Miller P.J."/>
            <person name="Scott M.A."/>
            <person name="Spackman E."/>
            <person name="Goraichik I."/>
            <person name="Dimitrov K.M."/>
            <person name="Suarez D.L."/>
            <person name="Swayne D.E."/>
        </authorList>
    </citation>
    <scope>NUCLEOTIDE SEQUENCE [LARGE SCALE GENOMIC DNA]</scope>
    <source>
        <strain evidence="2 3">CECT 7023</strain>
    </source>
</reference>
<keyword evidence="3" id="KW-1185">Reference proteome</keyword>
<gene>
    <name evidence="2" type="ORF">ROA7023_02683</name>
</gene>
<dbReference type="Pfam" id="PF01261">
    <property type="entry name" value="AP_endonuc_2"/>
    <property type="match status" value="1"/>
</dbReference>
<evidence type="ECO:0000313" key="2">
    <source>
        <dbReference type="EMBL" id="SLN58503.1"/>
    </source>
</evidence>
<evidence type="ECO:0000313" key="3">
    <source>
        <dbReference type="Proteomes" id="UP000193900"/>
    </source>
</evidence>
<proteinExistence type="predicted"/>
<dbReference type="InterPro" id="IPR036237">
    <property type="entry name" value="Xyl_isomerase-like_sf"/>
</dbReference>
<dbReference type="SUPFAM" id="SSF51658">
    <property type="entry name" value="Xylose isomerase-like"/>
    <property type="match status" value="1"/>
</dbReference>
<feature type="domain" description="Xylose isomerase-like TIM barrel" evidence="1">
    <location>
        <begin position="24"/>
        <end position="233"/>
    </location>
</feature>
<keyword evidence="2" id="KW-0413">Isomerase</keyword>
<sequence length="248" mass="27018">MTTISYQLYCSRNFPPLADTLTMLAGLGYKEVEGYGGLYDDPARLKDQLTSNGLAMTTGHFGLSMVEDTPAQAINVARTMGMKAVMVPAIPPEMRPTDAAGWAAFGKRLAEAGKPVLDAGFRFGWHNHAFEFDTVDGDLLPLDLILAGSDDLGIELDLGWVRVAGHDPVEWIAKYGPRMIAAHVKDIAPDGEATDEDGWADVGHGIMDWPAIHTALQAQSVTHYVIEHDNPTDHERFARRSLATVQAF</sequence>
<accession>A0A1Y5TC33</accession>
<dbReference type="OrthoDB" id="9798407at2"/>
<dbReference type="GO" id="GO:0016853">
    <property type="term" value="F:isomerase activity"/>
    <property type="evidence" value="ECO:0007669"/>
    <property type="project" value="UniProtKB-KW"/>
</dbReference>